<dbReference type="GO" id="GO:0005524">
    <property type="term" value="F:ATP binding"/>
    <property type="evidence" value="ECO:0007669"/>
    <property type="project" value="UniProtKB-KW"/>
</dbReference>
<dbReference type="InterPro" id="IPR027417">
    <property type="entry name" value="P-loop_NTPase"/>
</dbReference>
<dbReference type="InParanoid" id="A0A067MBC5"/>
<name>A0A067MBC5_BOTB1</name>
<dbReference type="Proteomes" id="UP000027195">
    <property type="component" value="Unassembled WGS sequence"/>
</dbReference>
<evidence type="ECO:0000256" key="4">
    <source>
        <dbReference type="ARBA" id="ARBA00022840"/>
    </source>
</evidence>
<keyword evidence="7" id="KW-1185">Reference proteome</keyword>
<gene>
    <name evidence="6" type="ORF">BOTBODRAFT_113519</name>
</gene>
<dbReference type="Pfam" id="PF00005">
    <property type="entry name" value="ABC_tran"/>
    <property type="match status" value="2"/>
</dbReference>
<keyword evidence="4" id="KW-0067">ATP-binding</keyword>
<dbReference type="SMART" id="SM00382">
    <property type="entry name" value="AAA"/>
    <property type="match status" value="2"/>
</dbReference>
<dbReference type="OrthoDB" id="10255969at2759"/>
<dbReference type="InterPro" id="IPR003593">
    <property type="entry name" value="AAA+_ATPase"/>
</dbReference>
<evidence type="ECO:0000313" key="7">
    <source>
        <dbReference type="Proteomes" id="UP000027195"/>
    </source>
</evidence>
<dbReference type="HOGENOM" id="CLU_000604_45_3_1"/>
<keyword evidence="3" id="KW-0547">Nucleotide-binding</keyword>
<feature type="domain" description="ABC transporter" evidence="5">
    <location>
        <begin position="312"/>
        <end position="545"/>
    </location>
</feature>
<evidence type="ECO:0000256" key="1">
    <source>
        <dbReference type="ARBA" id="ARBA00005417"/>
    </source>
</evidence>
<dbReference type="AlphaFoldDB" id="A0A067MBC5"/>
<accession>A0A067MBC5</accession>
<evidence type="ECO:0000259" key="5">
    <source>
        <dbReference type="PROSITE" id="PS50893"/>
    </source>
</evidence>
<dbReference type="SUPFAM" id="SSF52540">
    <property type="entry name" value="P-loop containing nucleoside triphosphate hydrolases"/>
    <property type="match status" value="2"/>
</dbReference>
<dbReference type="EMBL" id="KL198053">
    <property type="protein sequence ID" value="KDQ12000.1"/>
    <property type="molecule type" value="Genomic_DNA"/>
</dbReference>
<sequence length="546" mass="61321">MLYLWIAPRRATSVNTRSTRLSRLLSYGKSPKSNTDVYSVISIPRADIYRFGEAHPSPPLFKDVEWEVKDGQTWAVVGPEKTALLETLLGHHRVAPNPPAGLFPFLTARTPPFDPHDTVSIVSFSTRNRRPGAPAGGAFYDYSARYGAVREEDRITLRESLPSQTRLGEEVTDADVRGVAGKLELEGFLELPLVALSNGQTRRASVMRELLERPRLLILDEPLTGLDVIQRPILLDLLYNLHIHHTPRILLGLRPQDALPKWITHLAIAKDGTVKTGLRDSLDYVVASHTSKDGTLLKNKTQNEAKRGKEVVSLKGVRVAYHDRQVLNDINWTIREGDRWHLHGPNGSGKTTLLSLITGDHPQSYVQKHLQLFGQPRKRLATAQLQQRIGHVSPELYNAFPRRQPGLSVREAIATGFESTFSYRPRTQAMDDRIDELLAELGPAAWGKTKDAKKWDEQPFANLTPGEQSVALLLRALTNRPSLLILDEVFAGMDDRMVEVAKAYLRDRLDETQAVVFVTHWEEEVPWAGARRIRLGDGSAELMYID</sequence>
<comment type="similarity">
    <text evidence="1">Belongs to the ABC transporter superfamily.</text>
</comment>
<dbReference type="PANTHER" id="PTHR43117:SF4">
    <property type="entry name" value="OSMOPROTECTANT IMPORT ATP-BINDING PROTEIN OSMV"/>
    <property type="match status" value="1"/>
</dbReference>
<dbReference type="PROSITE" id="PS50893">
    <property type="entry name" value="ABC_TRANSPORTER_2"/>
    <property type="match status" value="2"/>
</dbReference>
<reference evidence="7" key="1">
    <citation type="journal article" date="2014" name="Proc. Natl. Acad. Sci. U.S.A.">
        <title>Extensive sampling of basidiomycete genomes demonstrates inadequacy of the white-rot/brown-rot paradigm for wood decay fungi.</title>
        <authorList>
            <person name="Riley R."/>
            <person name="Salamov A.A."/>
            <person name="Brown D.W."/>
            <person name="Nagy L.G."/>
            <person name="Floudas D."/>
            <person name="Held B.W."/>
            <person name="Levasseur A."/>
            <person name="Lombard V."/>
            <person name="Morin E."/>
            <person name="Otillar R."/>
            <person name="Lindquist E.A."/>
            <person name="Sun H."/>
            <person name="LaButti K.M."/>
            <person name="Schmutz J."/>
            <person name="Jabbour D."/>
            <person name="Luo H."/>
            <person name="Baker S.E."/>
            <person name="Pisabarro A.G."/>
            <person name="Walton J.D."/>
            <person name="Blanchette R.A."/>
            <person name="Henrissat B."/>
            <person name="Martin F."/>
            <person name="Cullen D."/>
            <person name="Hibbett D.S."/>
            <person name="Grigoriev I.V."/>
        </authorList>
    </citation>
    <scope>NUCLEOTIDE SEQUENCE [LARGE SCALE GENOMIC DNA]</scope>
    <source>
        <strain evidence="7">FD-172 SS1</strain>
    </source>
</reference>
<keyword evidence="2" id="KW-0813">Transport</keyword>
<protein>
    <recommendedName>
        <fullName evidence="5">ABC transporter domain-containing protein</fullName>
    </recommendedName>
</protein>
<evidence type="ECO:0000256" key="3">
    <source>
        <dbReference type="ARBA" id="ARBA00022741"/>
    </source>
</evidence>
<evidence type="ECO:0000313" key="6">
    <source>
        <dbReference type="EMBL" id="KDQ12000.1"/>
    </source>
</evidence>
<dbReference type="PANTHER" id="PTHR43117">
    <property type="entry name" value="OSMOPROTECTANT IMPORT ATP-BINDING PROTEIN OSMV"/>
    <property type="match status" value="1"/>
</dbReference>
<dbReference type="STRING" id="930990.A0A067MBC5"/>
<dbReference type="InterPro" id="IPR003439">
    <property type="entry name" value="ABC_transporter-like_ATP-bd"/>
</dbReference>
<dbReference type="FunCoup" id="A0A067MBC5">
    <property type="interactions" value="71"/>
</dbReference>
<proteinExistence type="inferred from homology"/>
<feature type="domain" description="ABC transporter" evidence="5">
    <location>
        <begin position="43"/>
        <end position="296"/>
    </location>
</feature>
<dbReference type="GO" id="GO:0016887">
    <property type="term" value="F:ATP hydrolysis activity"/>
    <property type="evidence" value="ECO:0007669"/>
    <property type="project" value="InterPro"/>
</dbReference>
<dbReference type="Gene3D" id="3.40.50.300">
    <property type="entry name" value="P-loop containing nucleotide triphosphate hydrolases"/>
    <property type="match status" value="2"/>
</dbReference>
<evidence type="ECO:0000256" key="2">
    <source>
        <dbReference type="ARBA" id="ARBA00022448"/>
    </source>
</evidence>
<organism evidence="6 7">
    <name type="scientific">Botryobasidium botryosum (strain FD-172 SS1)</name>
    <dbReference type="NCBI Taxonomy" id="930990"/>
    <lineage>
        <taxon>Eukaryota</taxon>
        <taxon>Fungi</taxon>
        <taxon>Dikarya</taxon>
        <taxon>Basidiomycota</taxon>
        <taxon>Agaricomycotina</taxon>
        <taxon>Agaricomycetes</taxon>
        <taxon>Cantharellales</taxon>
        <taxon>Botryobasidiaceae</taxon>
        <taxon>Botryobasidium</taxon>
    </lineage>
</organism>